<accession>A0A445FTS4</accession>
<dbReference type="PANTHER" id="PTHR31105:SF47">
    <property type="entry name" value="EXTRA-LARGE G-LIKE PROTEIN"/>
    <property type="match status" value="1"/>
</dbReference>
<protein>
    <submittedName>
        <fullName evidence="3">Cationic amino acid transporter 7, chloroplastic</fullName>
    </submittedName>
</protein>
<dbReference type="Pfam" id="PF22910">
    <property type="entry name" value="EDR4-like_1st"/>
    <property type="match status" value="1"/>
</dbReference>
<sequence>MPVAGGDFSYLRVTFGPCFPMPLSLEIGISSAKWRLTVSSLPKGFNEIDFVAVAVILLITLIICYSSYFTSYLPSSSLSPPSSFPPSPPPSPLPFLSSPFPSNECFFMSDSANKLRLVRCPKCQNLLLELADYSVYQCGGCGAVLRAKHKGYVSGSLSDEGKVGLGGDSGKLESS</sequence>
<keyword evidence="1" id="KW-0472">Membrane</keyword>
<dbReference type="PANTHER" id="PTHR31105">
    <property type="entry name" value="EXTRA-LARGE G-PROTEIN-LIKE"/>
    <property type="match status" value="1"/>
</dbReference>
<organism evidence="3 4">
    <name type="scientific">Glycine soja</name>
    <name type="common">Wild soybean</name>
    <dbReference type="NCBI Taxonomy" id="3848"/>
    <lineage>
        <taxon>Eukaryota</taxon>
        <taxon>Viridiplantae</taxon>
        <taxon>Streptophyta</taxon>
        <taxon>Embryophyta</taxon>
        <taxon>Tracheophyta</taxon>
        <taxon>Spermatophyta</taxon>
        <taxon>Magnoliopsida</taxon>
        <taxon>eudicotyledons</taxon>
        <taxon>Gunneridae</taxon>
        <taxon>Pentapetalae</taxon>
        <taxon>rosids</taxon>
        <taxon>fabids</taxon>
        <taxon>Fabales</taxon>
        <taxon>Fabaceae</taxon>
        <taxon>Papilionoideae</taxon>
        <taxon>50 kb inversion clade</taxon>
        <taxon>NPAAA clade</taxon>
        <taxon>indigoferoid/millettioid clade</taxon>
        <taxon>Phaseoleae</taxon>
        <taxon>Glycine</taxon>
        <taxon>Glycine subgen. Soja</taxon>
    </lineage>
</organism>
<dbReference type="InterPro" id="IPR040244">
    <property type="entry name" value="EDR4-like"/>
</dbReference>
<evidence type="ECO:0000313" key="3">
    <source>
        <dbReference type="EMBL" id="RZB52307.1"/>
    </source>
</evidence>
<dbReference type="AlphaFoldDB" id="A0A445FTS4"/>
<evidence type="ECO:0000256" key="1">
    <source>
        <dbReference type="SAM" id="Phobius"/>
    </source>
</evidence>
<dbReference type="InterPro" id="IPR055126">
    <property type="entry name" value="EDR4-like_N"/>
</dbReference>
<dbReference type="EMBL" id="QZWG01000018">
    <property type="protein sequence ID" value="RZB52307.1"/>
    <property type="molecule type" value="Genomic_DNA"/>
</dbReference>
<keyword evidence="1" id="KW-1133">Transmembrane helix</keyword>
<evidence type="ECO:0000259" key="2">
    <source>
        <dbReference type="Pfam" id="PF22910"/>
    </source>
</evidence>
<feature type="domain" description="Enhanced disease resistance 4-like N-terminal" evidence="2">
    <location>
        <begin position="114"/>
        <end position="147"/>
    </location>
</feature>
<name>A0A445FTS4_GLYSO</name>
<evidence type="ECO:0000313" key="4">
    <source>
        <dbReference type="Proteomes" id="UP000289340"/>
    </source>
</evidence>
<reference evidence="3 4" key="1">
    <citation type="submission" date="2018-09" db="EMBL/GenBank/DDBJ databases">
        <title>A high-quality reference genome of wild soybean provides a powerful tool to mine soybean genomes.</title>
        <authorList>
            <person name="Xie M."/>
            <person name="Chung C.Y.L."/>
            <person name="Li M.-W."/>
            <person name="Wong F.-L."/>
            <person name="Chan T.-F."/>
            <person name="Lam H.-M."/>
        </authorList>
    </citation>
    <scope>NUCLEOTIDE SEQUENCE [LARGE SCALE GENOMIC DNA]</scope>
    <source>
        <strain evidence="4">cv. W05</strain>
        <tissue evidence="3">Hypocotyl of etiolated seedlings</tissue>
    </source>
</reference>
<proteinExistence type="predicted"/>
<comment type="caution">
    <text evidence="3">The sequence shown here is derived from an EMBL/GenBank/DDBJ whole genome shotgun (WGS) entry which is preliminary data.</text>
</comment>
<gene>
    <name evidence="3" type="ORF">D0Y65_048672</name>
</gene>
<keyword evidence="4" id="KW-1185">Reference proteome</keyword>
<dbReference type="Proteomes" id="UP000289340">
    <property type="component" value="Chromosome 18"/>
</dbReference>
<keyword evidence="1" id="KW-0812">Transmembrane</keyword>
<dbReference type="GO" id="GO:1900150">
    <property type="term" value="P:regulation of defense response to fungus"/>
    <property type="evidence" value="ECO:0007669"/>
    <property type="project" value="InterPro"/>
</dbReference>
<feature type="transmembrane region" description="Helical" evidence="1">
    <location>
        <begin position="50"/>
        <end position="69"/>
    </location>
</feature>